<dbReference type="FunFam" id="1.10.510.10:FF:000046">
    <property type="entry name" value="probable serine/threonine-protein kinase WNK9"/>
    <property type="match status" value="1"/>
</dbReference>
<reference evidence="11 12" key="1">
    <citation type="submission" date="2017-09" db="EMBL/GenBank/DDBJ databases">
        <title>WGS assembly of Aquilegia coerulea Goldsmith.</title>
        <authorList>
            <person name="Hodges S."/>
            <person name="Kramer E."/>
            <person name="Nordborg M."/>
            <person name="Tomkins J."/>
            <person name="Borevitz J."/>
            <person name="Derieg N."/>
            <person name="Yan J."/>
            <person name="Mihaltcheva S."/>
            <person name="Hayes R.D."/>
            <person name="Rokhsar D."/>
        </authorList>
    </citation>
    <scope>NUCLEOTIDE SEQUENCE [LARGE SCALE GENOMIC DNA]</scope>
    <source>
        <strain evidence="12">cv. Goldsmith</strain>
    </source>
</reference>
<dbReference type="InParanoid" id="A0A2G5DGM3"/>
<evidence type="ECO:0000256" key="3">
    <source>
        <dbReference type="ARBA" id="ARBA00022679"/>
    </source>
</evidence>
<evidence type="ECO:0000259" key="10">
    <source>
        <dbReference type="PROSITE" id="PS50011"/>
    </source>
</evidence>
<dbReference type="InterPro" id="IPR000719">
    <property type="entry name" value="Prot_kinase_dom"/>
</dbReference>
<dbReference type="Gene3D" id="3.30.200.20">
    <property type="entry name" value="Phosphorylase Kinase, domain 1"/>
    <property type="match status" value="1"/>
</dbReference>
<keyword evidence="9" id="KW-0175">Coiled coil</keyword>
<protein>
    <recommendedName>
        <fullName evidence="1">non-specific serine/threonine protein kinase</fullName>
        <ecNumber evidence="1">2.7.11.1</ecNumber>
    </recommendedName>
</protein>
<dbReference type="SMART" id="SM00220">
    <property type="entry name" value="S_TKc"/>
    <property type="match status" value="1"/>
</dbReference>
<keyword evidence="6" id="KW-0067">ATP-binding</keyword>
<name>A0A2G5DGM3_AQUCA</name>
<evidence type="ECO:0000256" key="5">
    <source>
        <dbReference type="ARBA" id="ARBA00022777"/>
    </source>
</evidence>
<keyword evidence="5" id="KW-0418">Kinase</keyword>
<dbReference type="GO" id="GO:0004674">
    <property type="term" value="F:protein serine/threonine kinase activity"/>
    <property type="evidence" value="ECO:0007669"/>
    <property type="project" value="UniProtKB-KW"/>
</dbReference>
<evidence type="ECO:0000256" key="9">
    <source>
        <dbReference type="SAM" id="Coils"/>
    </source>
</evidence>
<dbReference type="PROSITE" id="PS00108">
    <property type="entry name" value="PROTEIN_KINASE_ST"/>
    <property type="match status" value="1"/>
</dbReference>
<keyword evidence="2" id="KW-0723">Serine/threonine-protein kinase</keyword>
<dbReference type="Gene3D" id="1.10.510.10">
    <property type="entry name" value="Transferase(Phosphotransferase) domain 1"/>
    <property type="match status" value="1"/>
</dbReference>
<keyword evidence="4" id="KW-0547">Nucleotide-binding</keyword>
<dbReference type="PROSITE" id="PS50011">
    <property type="entry name" value="PROTEIN_KINASE_DOM"/>
    <property type="match status" value="1"/>
</dbReference>
<gene>
    <name evidence="11" type="ORF">AQUCO_02000232v1</name>
</gene>
<dbReference type="SUPFAM" id="SSF56112">
    <property type="entry name" value="Protein kinase-like (PK-like)"/>
    <property type="match status" value="1"/>
</dbReference>
<evidence type="ECO:0000256" key="4">
    <source>
        <dbReference type="ARBA" id="ARBA00022741"/>
    </source>
</evidence>
<keyword evidence="12" id="KW-1185">Reference proteome</keyword>
<dbReference type="PANTHER" id="PTHR13902">
    <property type="entry name" value="SERINE/THREONINE-PROTEIN KINASE WNK WITH NO LYSINE -RELATED"/>
    <property type="match status" value="1"/>
</dbReference>
<organism evidence="11 12">
    <name type="scientific">Aquilegia coerulea</name>
    <name type="common">Rocky mountain columbine</name>
    <dbReference type="NCBI Taxonomy" id="218851"/>
    <lineage>
        <taxon>Eukaryota</taxon>
        <taxon>Viridiplantae</taxon>
        <taxon>Streptophyta</taxon>
        <taxon>Embryophyta</taxon>
        <taxon>Tracheophyta</taxon>
        <taxon>Spermatophyta</taxon>
        <taxon>Magnoliopsida</taxon>
        <taxon>Ranunculales</taxon>
        <taxon>Ranunculaceae</taxon>
        <taxon>Thalictroideae</taxon>
        <taxon>Aquilegia</taxon>
    </lineage>
</organism>
<keyword evidence="3" id="KW-0808">Transferase</keyword>
<accession>A0A2G5DGM3</accession>
<dbReference type="EC" id="2.7.11.1" evidence="1"/>
<dbReference type="STRING" id="218851.A0A2G5DGM3"/>
<dbReference type="OrthoDB" id="4062651at2759"/>
<evidence type="ECO:0000313" key="11">
    <source>
        <dbReference type="EMBL" id="PIA42644.1"/>
    </source>
</evidence>
<comment type="catalytic activity">
    <reaction evidence="8">
        <text>L-seryl-[protein] + ATP = O-phospho-L-seryl-[protein] + ADP + H(+)</text>
        <dbReference type="Rhea" id="RHEA:17989"/>
        <dbReference type="Rhea" id="RHEA-COMP:9863"/>
        <dbReference type="Rhea" id="RHEA-COMP:11604"/>
        <dbReference type="ChEBI" id="CHEBI:15378"/>
        <dbReference type="ChEBI" id="CHEBI:29999"/>
        <dbReference type="ChEBI" id="CHEBI:30616"/>
        <dbReference type="ChEBI" id="CHEBI:83421"/>
        <dbReference type="ChEBI" id="CHEBI:456216"/>
        <dbReference type="EC" id="2.7.11.1"/>
    </reaction>
</comment>
<feature type="coiled-coil region" evidence="9">
    <location>
        <begin position="360"/>
        <end position="387"/>
    </location>
</feature>
<evidence type="ECO:0000313" key="12">
    <source>
        <dbReference type="Proteomes" id="UP000230069"/>
    </source>
</evidence>
<dbReference type="Proteomes" id="UP000230069">
    <property type="component" value="Unassembled WGS sequence"/>
</dbReference>
<evidence type="ECO:0000256" key="2">
    <source>
        <dbReference type="ARBA" id="ARBA00022527"/>
    </source>
</evidence>
<feature type="domain" description="Protein kinase" evidence="10">
    <location>
        <begin position="37"/>
        <end position="294"/>
    </location>
</feature>
<dbReference type="GO" id="GO:0005524">
    <property type="term" value="F:ATP binding"/>
    <property type="evidence" value="ECO:0007669"/>
    <property type="project" value="UniProtKB-KW"/>
</dbReference>
<sequence>MDSCCEDEVCDYEPPDFEEEEEEIDIVVETDPTGRYVRFKDVLGEGAFKTVYKAFDEVNGIEVAWSQIMIEEVVHKPEDLKRLDYEVRLLKSFKHKNIIKFYNSWFDEKKKTINIITELFTSGSLRQYTRKHKKVDVKAVKAWARQILMGLDYLHSQNPPVIHRDVKCDNIFINGNHGEVKIGDLGFAIIMQQAKEHSVIGTPAFIAPEVYDEDYTELADIYSFGMCLLEMVTLEYPYSECENSAQIYRKVSLGKKPASLAKVKDPEVKQFIEKCLVSEDQRLSAKELLKDPFLQIEGFLDNHLESAKQLHVAPSIDWSSIEGSRHKPNTDHRASDVSMVSTISTESASVVVSVNPNDDDEEIRKQLENIELQYQQALMDLSMKRDEAIWAVINKH</sequence>
<proteinExistence type="predicted"/>
<comment type="catalytic activity">
    <reaction evidence="7">
        <text>L-threonyl-[protein] + ATP = O-phospho-L-threonyl-[protein] + ADP + H(+)</text>
        <dbReference type="Rhea" id="RHEA:46608"/>
        <dbReference type="Rhea" id="RHEA-COMP:11060"/>
        <dbReference type="Rhea" id="RHEA-COMP:11605"/>
        <dbReference type="ChEBI" id="CHEBI:15378"/>
        <dbReference type="ChEBI" id="CHEBI:30013"/>
        <dbReference type="ChEBI" id="CHEBI:30616"/>
        <dbReference type="ChEBI" id="CHEBI:61977"/>
        <dbReference type="ChEBI" id="CHEBI:456216"/>
        <dbReference type="EC" id="2.7.11.1"/>
    </reaction>
</comment>
<dbReference type="InterPro" id="IPR050588">
    <property type="entry name" value="WNK_Ser-Thr_kinase"/>
</dbReference>
<dbReference type="EMBL" id="KZ305037">
    <property type="protein sequence ID" value="PIA42644.1"/>
    <property type="molecule type" value="Genomic_DNA"/>
</dbReference>
<dbReference type="FunFam" id="3.30.200.20:FF:000075">
    <property type="entry name" value="Probable serine/threonine-protein kinase WNK1"/>
    <property type="match status" value="1"/>
</dbReference>
<evidence type="ECO:0000256" key="6">
    <source>
        <dbReference type="ARBA" id="ARBA00022840"/>
    </source>
</evidence>
<dbReference type="CDD" id="cd13983">
    <property type="entry name" value="STKc_WNK"/>
    <property type="match status" value="1"/>
</dbReference>
<evidence type="ECO:0000256" key="8">
    <source>
        <dbReference type="ARBA" id="ARBA00048679"/>
    </source>
</evidence>
<evidence type="ECO:0000256" key="1">
    <source>
        <dbReference type="ARBA" id="ARBA00012513"/>
    </source>
</evidence>
<evidence type="ECO:0000256" key="7">
    <source>
        <dbReference type="ARBA" id="ARBA00047899"/>
    </source>
</evidence>
<dbReference type="AlphaFoldDB" id="A0A2G5DGM3"/>
<dbReference type="Pfam" id="PF00069">
    <property type="entry name" value="Pkinase"/>
    <property type="match status" value="1"/>
</dbReference>
<dbReference type="InterPro" id="IPR008271">
    <property type="entry name" value="Ser/Thr_kinase_AS"/>
</dbReference>
<dbReference type="InterPro" id="IPR011009">
    <property type="entry name" value="Kinase-like_dom_sf"/>
</dbReference>